<comment type="caution">
    <text evidence="2">The sequence shown here is derived from an EMBL/GenBank/DDBJ whole genome shotgun (WGS) entry which is preliminary data.</text>
</comment>
<proteinExistence type="predicted"/>
<dbReference type="EMBL" id="NMTQ01000020">
    <property type="protein sequence ID" value="PDX59315.1"/>
    <property type="molecule type" value="Genomic_DNA"/>
</dbReference>
<evidence type="ECO:0000256" key="1">
    <source>
        <dbReference type="SAM" id="Phobius"/>
    </source>
</evidence>
<sequence length="231" mass="24719">MFKNPSFLFDIICTAAWIILVVRYARKGFLSSIVQLVGNLFSLLGAKELSAACAGWVFEHMLAGGFRTQIAANIAAGGAVDLSGIAEKYAGFLPASFRASIVAACERSIGAVLADNAVVLADSIVENVLQPLLTPVITLVLFFLFYALLRLLVSMLVTVLGLVNKLPVIGTVNRGLGWLVGGATALLDIYLVLCILWGIIVITGGNLNVLNDTVMSSSLYYKIFNLFNPFL</sequence>
<evidence type="ECO:0000313" key="3">
    <source>
        <dbReference type="Proteomes" id="UP000220752"/>
    </source>
</evidence>
<protein>
    <recommendedName>
        <fullName evidence="4">Colicin V production protein</fullName>
    </recommendedName>
</protein>
<name>A0A2A6ZD48_9FIRM</name>
<keyword evidence="1" id="KW-0472">Membrane</keyword>
<organism evidence="2 3">
    <name type="scientific">Faecalibacterium langellae</name>
    <dbReference type="NCBI Taxonomy" id="3435293"/>
    <lineage>
        <taxon>Bacteria</taxon>
        <taxon>Bacillati</taxon>
        <taxon>Bacillota</taxon>
        <taxon>Clostridia</taxon>
        <taxon>Eubacteriales</taxon>
        <taxon>Oscillospiraceae</taxon>
        <taxon>Faecalibacterium</taxon>
    </lineage>
</organism>
<feature type="transmembrane region" description="Helical" evidence="1">
    <location>
        <begin position="6"/>
        <end position="25"/>
    </location>
</feature>
<dbReference type="Proteomes" id="UP000220752">
    <property type="component" value="Unassembled WGS sequence"/>
</dbReference>
<dbReference type="AlphaFoldDB" id="A0A2A6ZD48"/>
<dbReference type="RefSeq" id="WP_097774251.1">
    <property type="nucleotide sequence ID" value="NZ_CABMES010000004.1"/>
</dbReference>
<feature type="transmembrane region" description="Helical" evidence="1">
    <location>
        <begin position="136"/>
        <end position="163"/>
    </location>
</feature>
<feature type="transmembrane region" description="Helical" evidence="1">
    <location>
        <begin position="37"/>
        <end position="58"/>
    </location>
</feature>
<keyword evidence="3" id="KW-1185">Reference proteome</keyword>
<accession>A0A2A6ZD48</accession>
<reference evidence="2 3" key="1">
    <citation type="journal article" date="2017" name="Front. Microbiol.">
        <title>New Insights into the Diversity of the Genus Faecalibacterium.</title>
        <authorList>
            <person name="Benevides L."/>
            <person name="Burman S."/>
            <person name="Martin R."/>
            <person name="Robert V."/>
            <person name="Thomas M."/>
            <person name="Miquel S."/>
            <person name="Chain F."/>
            <person name="Sokol H."/>
            <person name="Bermudez-Humaran L.G."/>
            <person name="Morrison M."/>
            <person name="Langella P."/>
            <person name="Azevedo V.A."/>
            <person name="Chatel J.M."/>
            <person name="Soares S."/>
        </authorList>
    </citation>
    <scope>NUCLEOTIDE SEQUENCE [LARGE SCALE GENOMIC DNA]</scope>
    <source>
        <strain evidence="3">CNCM I-4540</strain>
    </source>
</reference>
<evidence type="ECO:0000313" key="2">
    <source>
        <dbReference type="EMBL" id="PDX59315.1"/>
    </source>
</evidence>
<keyword evidence="1" id="KW-1133">Transmembrane helix</keyword>
<evidence type="ECO:0008006" key="4">
    <source>
        <dbReference type="Google" id="ProtNLM"/>
    </source>
</evidence>
<feature type="transmembrane region" description="Helical" evidence="1">
    <location>
        <begin position="175"/>
        <end position="202"/>
    </location>
</feature>
<gene>
    <name evidence="2" type="ORF">CGS46_04920</name>
</gene>
<keyword evidence="1" id="KW-0812">Transmembrane</keyword>